<evidence type="ECO:0000313" key="3">
    <source>
        <dbReference type="Proteomes" id="UP000054686"/>
    </source>
</evidence>
<evidence type="ECO:0000256" key="1">
    <source>
        <dbReference type="SAM" id="Phobius"/>
    </source>
</evidence>
<comment type="caution">
    <text evidence="2">The sequence shown here is derived from an EMBL/GenBank/DDBJ whole genome shotgun (WGS) entry which is preliminary data.</text>
</comment>
<organism evidence="2 3">
    <name type="scientific">Schaalia odontolytica</name>
    <dbReference type="NCBI Taxonomy" id="1660"/>
    <lineage>
        <taxon>Bacteria</taxon>
        <taxon>Bacillati</taxon>
        <taxon>Actinomycetota</taxon>
        <taxon>Actinomycetes</taxon>
        <taxon>Actinomycetales</taxon>
        <taxon>Actinomycetaceae</taxon>
        <taxon>Schaalia</taxon>
    </lineage>
</organism>
<keyword evidence="1" id="KW-0812">Transmembrane</keyword>
<protein>
    <submittedName>
        <fullName evidence="2">Cytochrome C oxidase subunit IV</fullName>
    </submittedName>
</protein>
<dbReference type="RefSeq" id="WP_060565870.1">
    <property type="nucleotide sequence ID" value="NZ_CP040006.1"/>
</dbReference>
<dbReference type="EMBL" id="LLVT01000001">
    <property type="protein sequence ID" value="KSW13092.1"/>
    <property type="molecule type" value="Genomic_DNA"/>
</dbReference>
<feature type="transmembrane region" description="Helical" evidence="1">
    <location>
        <begin position="210"/>
        <end position="229"/>
    </location>
</feature>
<accession>A0A0V8RYH2</accession>
<reference evidence="2 3" key="1">
    <citation type="submission" date="2015-10" db="EMBL/GenBank/DDBJ databases">
        <title>Draft Genome of Actinomyces odontolyticus subsp. actinosynbacter strain XH001.</title>
        <authorList>
            <person name="Mclean J.S."/>
            <person name="He X."/>
        </authorList>
    </citation>
    <scope>NUCLEOTIDE SEQUENCE [LARGE SCALE GENOMIC DNA]</scope>
    <source>
        <strain evidence="2 3">XH001</strain>
    </source>
</reference>
<feature type="transmembrane region" description="Helical" evidence="1">
    <location>
        <begin position="241"/>
        <end position="262"/>
    </location>
</feature>
<dbReference type="AlphaFoldDB" id="A0A0V8RYH2"/>
<feature type="transmembrane region" description="Helical" evidence="1">
    <location>
        <begin position="183"/>
        <end position="204"/>
    </location>
</feature>
<keyword evidence="1" id="KW-0472">Membrane</keyword>
<sequence>MTDTASLITLRSILDIEIARSYQWDAATIIQVSGVDRAGDLTTRIVENPGALADIAAEGFSPHSAAGHALSHELHDAIQRRVRLWIAEIPTDQLPRLREALGDDLVHEAGTPSGGYTPIALSPLELLERWAAGTDEQREFMRVAMAGLDTLTTSSHATHASRAVGASIIERSAFLRLCRNPKFIAYVVVLVYSMARALPVMYVPDFRGDWRVLWAIDMITAIPYTWGLIEMVAGQKLWHRVVGAITASVTFLAPYVYFLMYGRDAPPGVWTAIALIFFGGIFLEVFRYQRDRAVKKGLAEQL</sequence>
<dbReference type="Proteomes" id="UP000054686">
    <property type="component" value="Unassembled WGS sequence"/>
</dbReference>
<gene>
    <name evidence="2" type="ORF">APY09_01640</name>
</gene>
<proteinExistence type="predicted"/>
<evidence type="ECO:0000313" key="2">
    <source>
        <dbReference type="EMBL" id="KSW13092.1"/>
    </source>
</evidence>
<feature type="transmembrane region" description="Helical" evidence="1">
    <location>
        <begin position="268"/>
        <end position="286"/>
    </location>
</feature>
<keyword evidence="1" id="KW-1133">Transmembrane helix</keyword>
<name>A0A0V8RYH2_9ACTO</name>
<dbReference type="OrthoDB" id="3726490at2"/>